<evidence type="ECO:0000256" key="3">
    <source>
        <dbReference type="ARBA" id="ARBA00023242"/>
    </source>
</evidence>
<evidence type="ECO:0000256" key="2">
    <source>
        <dbReference type="ARBA" id="ARBA00022448"/>
    </source>
</evidence>
<dbReference type="OrthoDB" id="3268246at2759"/>
<dbReference type="GO" id="GO:0005635">
    <property type="term" value="C:nuclear envelope"/>
    <property type="evidence" value="ECO:0007669"/>
    <property type="project" value="TreeGrafter"/>
</dbReference>
<dbReference type="PANTHER" id="PTHR10997">
    <property type="entry name" value="IMPORTIN-7, 8, 11"/>
    <property type="match status" value="1"/>
</dbReference>
<gene>
    <name evidence="6" type="ORF">FCM35_KLT18812</name>
</gene>
<keyword evidence="7" id="KW-1185">Reference proteome</keyword>
<dbReference type="PANTHER" id="PTHR10997:SF29">
    <property type="entry name" value="ARM REPEAT SUPERFAMILY PROTEIN"/>
    <property type="match status" value="1"/>
</dbReference>
<comment type="subcellular location">
    <subcellularLocation>
        <location evidence="1">Nucleus</location>
    </subcellularLocation>
</comment>
<dbReference type="PROSITE" id="PS50166">
    <property type="entry name" value="IMPORTIN_B_NT"/>
    <property type="match status" value="1"/>
</dbReference>
<dbReference type="GO" id="GO:0031267">
    <property type="term" value="F:small GTPase binding"/>
    <property type="evidence" value="ECO:0007669"/>
    <property type="project" value="InterPro"/>
</dbReference>
<name>A0A833RBC0_9POAL</name>
<feature type="region of interest" description="Disordered" evidence="4">
    <location>
        <begin position="411"/>
        <end position="431"/>
    </location>
</feature>
<reference evidence="6" key="1">
    <citation type="submission" date="2020-01" db="EMBL/GenBank/DDBJ databases">
        <title>Genome sequence of Kobresia littledalei, the first chromosome-level genome in the family Cyperaceae.</title>
        <authorList>
            <person name="Qu G."/>
        </authorList>
    </citation>
    <scope>NUCLEOTIDE SEQUENCE</scope>
    <source>
        <strain evidence="6">C.B.Clarke</strain>
        <tissue evidence="6">Leaf</tissue>
    </source>
</reference>
<accession>A0A833RBC0</accession>
<evidence type="ECO:0000256" key="4">
    <source>
        <dbReference type="SAM" id="MobiDB-lite"/>
    </source>
</evidence>
<sequence>MEMMEESKDLIGETCRLLKGTLSCYDKATVDSSADGLDRLSALPAFPLSLLAIAQDGDTLGLRIASATYLKNLIRRYTDRELFSPETHKECRNQLAEALLKADQAVLKVLIEAFRLVITKDFVRDNSWPELVPQLKAVIENSNLISGAGYSQWNTLNALTVLQAVTRPFQYFLNPKLPKEPVPEQLEQVASEILAPLQATFHHFVDKVLSVNDGTQGEYEQALLILCKSLYFAVRSYMPSALTQVIPSICHDLLRILDALRLDSTLSDKYQLRLKIAKRGLIIFCTLICRHRKHADKCVVSICILLVLDSLSDRIISLSFDVISHVLETGPGWRLVSSHFSTLLDSEIFPALSLNQKDMAEWDEDTEEYIRKNLPCELDEATGWAAEDLFTARKSAINLLGVIAISKGPPTVPAASKRKKGDKNKKKQQNSSMGELLVIPFLSKFPIPSDGEETLSKTVQDYYGVLMAYGGVQDFLKEKTSDYAATLIRNRVLPLYFLHKCSPYLVATSNWLLGELAPCLPQTMSGEIYNALTKALVTPDTDGINCYPVRASAAGALASLLDNEHFPSDWSSFLQTVVSRVGTGDENESSILFQLITSIVESGQQNIAIHVPGIVSAIASALSYLIPPIPEPWPQVVEKGIACLAVLVQTWVAVMPDDSKQQMTDIASVLSNLLQKAWLMPVELMGEEGVIPPPSSINDASMLLGLIIQFTDSPGEARKFKVKELLAVFADIIADYHAWEEIEDQGIFNTIKEAIYLFNKFDLNSNTIITSSFIEGVSNFVSEGINAYTSATLRACTCVHLLLHGPEIVVENEPLRQTIAVQFASAAFLRLKHLSDKKAEVARALILAISSCYLLYPECIERILEQKESGGSFYWASKLAFISRSGISTETEAKLAVLTLAKVVDRLLMLSATDSDLLLDCFVALMEVSLRLNDLQEDSADDDDDDAHETDDDDDDSEDEDDDDDDEDTEDEVLEETQDEFLSKCAAAAQDLTDFVDEEDVDDDDYIIDLGNLDDIDALSVVISLVKQHQVLAQGKMLSQDLIDRINETFPEYQLFLGASTKS</sequence>
<evidence type="ECO:0000259" key="5">
    <source>
        <dbReference type="PROSITE" id="PS50166"/>
    </source>
</evidence>
<dbReference type="GO" id="GO:0005049">
    <property type="term" value="F:nuclear export signal receptor activity"/>
    <property type="evidence" value="ECO:0007669"/>
    <property type="project" value="TreeGrafter"/>
</dbReference>
<feature type="compositionally biased region" description="Basic residues" evidence="4">
    <location>
        <begin position="416"/>
        <end position="428"/>
    </location>
</feature>
<dbReference type="Gene3D" id="1.25.10.10">
    <property type="entry name" value="Leucine-rich Repeat Variant"/>
    <property type="match status" value="1"/>
</dbReference>
<protein>
    <submittedName>
        <fullName evidence="6">Importin beta-like SAD2</fullName>
    </submittedName>
</protein>
<dbReference type="InterPro" id="IPR011989">
    <property type="entry name" value="ARM-like"/>
</dbReference>
<keyword evidence="3" id="KW-0539">Nucleus</keyword>
<dbReference type="Pfam" id="PF03810">
    <property type="entry name" value="IBN_N"/>
    <property type="match status" value="1"/>
</dbReference>
<dbReference type="Proteomes" id="UP000623129">
    <property type="component" value="Unassembled WGS sequence"/>
</dbReference>
<dbReference type="SUPFAM" id="SSF48371">
    <property type="entry name" value="ARM repeat"/>
    <property type="match status" value="1"/>
</dbReference>
<evidence type="ECO:0000313" key="6">
    <source>
        <dbReference type="EMBL" id="KAF3336226.1"/>
    </source>
</evidence>
<evidence type="ECO:0000256" key="1">
    <source>
        <dbReference type="ARBA" id="ARBA00004123"/>
    </source>
</evidence>
<organism evidence="6 7">
    <name type="scientific">Carex littledalei</name>
    <dbReference type="NCBI Taxonomy" id="544730"/>
    <lineage>
        <taxon>Eukaryota</taxon>
        <taxon>Viridiplantae</taxon>
        <taxon>Streptophyta</taxon>
        <taxon>Embryophyta</taxon>
        <taxon>Tracheophyta</taxon>
        <taxon>Spermatophyta</taxon>
        <taxon>Magnoliopsida</taxon>
        <taxon>Liliopsida</taxon>
        <taxon>Poales</taxon>
        <taxon>Cyperaceae</taxon>
        <taxon>Cyperoideae</taxon>
        <taxon>Cariceae</taxon>
        <taxon>Carex</taxon>
        <taxon>Carex subgen. Euthyceras</taxon>
    </lineage>
</organism>
<dbReference type="EMBL" id="SWLB01000007">
    <property type="protein sequence ID" value="KAF3336226.1"/>
    <property type="molecule type" value="Genomic_DNA"/>
</dbReference>
<feature type="region of interest" description="Disordered" evidence="4">
    <location>
        <begin position="936"/>
        <end position="976"/>
    </location>
</feature>
<keyword evidence="2" id="KW-0813">Transport</keyword>
<proteinExistence type="predicted"/>
<dbReference type="InterPro" id="IPR001494">
    <property type="entry name" value="Importin-beta_N"/>
</dbReference>
<evidence type="ECO:0000313" key="7">
    <source>
        <dbReference type="Proteomes" id="UP000623129"/>
    </source>
</evidence>
<dbReference type="InterPro" id="IPR016024">
    <property type="entry name" value="ARM-type_fold"/>
</dbReference>
<dbReference type="GO" id="GO:0006606">
    <property type="term" value="P:protein import into nucleus"/>
    <property type="evidence" value="ECO:0007669"/>
    <property type="project" value="TreeGrafter"/>
</dbReference>
<dbReference type="GO" id="GO:0006611">
    <property type="term" value="P:protein export from nucleus"/>
    <property type="evidence" value="ECO:0007669"/>
    <property type="project" value="TreeGrafter"/>
</dbReference>
<dbReference type="GO" id="GO:0005829">
    <property type="term" value="C:cytosol"/>
    <property type="evidence" value="ECO:0007669"/>
    <property type="project" value="TreeGrafter"/>
</dbReference>
<comment type="caution">
    <text evidence="6">The sequence shown here is derived from an EMBL/GenBank/DDBJ whole genome shotgun (WGS) entry which is preliminary data.</text>
</comment>
<feature type="domain" description="Importin N-terminal" evidence="5">
    <location>
        <begin position="33"/>
        <end position="101"/>
    </location>
</feature>
<dbReference type="AlphaFoldDB" id="A0A833RBC0"/>